<organism evidence="3 4">
    <name type="scientific">Mola mola</name>
    <name type="common">Ocean sunfish</name>
    <name type="synonym">Tetraodon mola</name>
    <dbReference type="NCBI Taxonomy" id="94237"/>
    <lineage>
        <taxon>Eukaryota</taxon>
        <taxon>Metazoa</taxon>
        <taxon>Chordata</taxon>
        <taxon>Craniata</taxon>
        <taxon>Vertebrata</taxon>
        <taxon>Euteleostomi</taxon>
        <taxon>Actinopterygii</taxon>
        <taxon>Neopterygii</taxon>
        <taxon>Teleostei</taxon>
        <taxon>Neoteleostei</taxon>
        <taxon>Acanthomorphata</taxon>
        <taxon>Eupercaria</taxon>
        <taxon>Tetraodontiformes</taxon>
        <taxon>Molidae</taxon>
        <taxon>Mola</taxon>
    </lineage>
</organism>
<dbReference type="InterPro" id="IPR018379">
    <property type="entry name" value="BEN_domain"/>
</dbReference>
<dbReference type="Proteomes" id="UP000261620">
    <property type="component" value="Unplaced"/>
</dbReference>
<dbReference type="STRING" id="94237.ENSMMOP00000017068"/>
<evidence type="ECO:0000259" key="2">
    <source>
        <dbReference type="PROSITE" id="PS51457"/>
    </source>
</evidence>
<dbReference type="Pfam" id="PF10523">
    <property type="entry name" value="BEN"/>
    <property type="match status" value="1"/>
</dbReference>
<dbReference type="PROSITE" id="PS51457">
    <property type="entry name" value="BEN"/>
    <property type="match status" value="1"/>
</dbReference>
<feature type="region of interest" description="Disordered" evidence="1">
    <location>
        <begin position="100"/>
        <end position="134"/>
    </location>
</feature>
<evidence type="ECO:0000313" key="3">
    <source>
        <dbReference type="Ensembl" id="ENSMMOP00000017068.1"/>
    </source>
</evidence>
<dbReference type="OMA" id="CAFFNDV"/>
<dbReference type="SMART" id="SM01025">
    <property type="entry name" value="BEN"/>
    <property type="match status" value="1"/>
</dbReference>
<dbReference type="GO" id="GO:0003677">
    <property type="term" value="F:DNA binding"/>
    <property type="evidence" value="ECO:0007669"/>
    <property type="project" value="InterPro"/>
</dbReference>
<name>A0A3Q3WPP3_MOLML</name>
<dbReference type="Ensembl" id="ENSMMOT00000017351.1">
    <property type="protein sequence ID" value="ENSMMOP00000017068.1"/>
    <property type="gene ID" value="ENSMMOG00000013009.1"/>
</dbReference>
<evidence type="ECO:0000313" key="4">
    <source>
        <dbReference type="Proteomes" id="UP000261620"/>
    </source>
</evidence>
<keyword evidence="4" id="KW-1185">Reference proteome</keyword>
<feature type="domain" description="BEN" evidence="2">
    <location>
        <begin position="286"/>
        <end position="391"/>
    </location>
</feature>
<dbReference type="Gene3D" id="1.10.10.2590">
    <property type="entry name" value="BEN domain"/>
    <property type="match status" value="1"/>
</dbReference>
<feature type="region of interest" description="Disordered" evidence="1">
    <location>
        <begin position="249"/>
        <end position="279"/>
    </location>
</feature>
<dbReference type="AlphaFoldDB" id="A0A3Q3WPP3"/>
<proteinExistence type="predicted"/>
<evidence type="ECO:0000256" key="1">
    <source>
        <dbReference type="SAM" id="MobiDB-lite"/>
    </source>
</evidence>
<dbReference type="PANTHER" id="PTHR35068">
    <property type="entry name" value="BEN DOMAIN-CONTAINING PROTEIN 7"/>
    <property type="match status" value="1"/>
</dbReference>
<protein>
    <recommendedName>
        <fullName evidence="2">BEN domain-containing protein</fullName>
    </recommendedName>
</protein>
<accession>A0A3Q3WPP3</accession>
<feature type="compositionally biased region" description="Acidic residues" evidence="1">
    <location>
        <begin position="261"/>
        <end position="270"/>
    </location>
</feature>
<dbReference type="InterPro" id="IPR053072">
    <property type="entry name" value="BEN_domain_protein_7"/>
</dbReference>
<reference evidence="3" key="2">
    <citation type="submission" date="2025-09" db="UniProtKB">
        <authorList>
            <consortium name="Ensembl"/>
        </authorList>
    </citation>
    <scope>IDENTIFICATION</scope>
</reference>
<dbReference type="PANTHER" id="PTHR35068:SF1">
    <property type="entry name" value="BEN DOMAIN-CONTAINING PROTEIN 7"/>
    <property type="match status" value="1"/>
</dbReference>
<sequence>MDFGDRRRRRKSQSFKLVTDEGRVNFLEWQASVLAPTPFCLIVVWVGDKGMEIKRQITGMMRLLNDKTGRVYQRVGTEQDTLTMEPQERHMTWAHHTAPLSLGSEDHQGNSWKSAGDPGPSRSSMSTPVPNGPGCVQYSTRSKAMRVLSSTRDLIKVNEANEPPCCMCNCKGTLQAILREMRAMRRLMQTQKACLEKQGQTASPCELHHGMGPAPRCRPRRRRPIYKVPPLAVSSARRAALAPLEASPLAAAPAESGQKEDCEEEQEEQESSTTNSDPSEVRLAEDYDVFISKAQLDSILVNYTRSGSLLFRKLVCAFFDDATLANSLPNGKRKRGLNDNRKGLDQNIVGAIKVFTEKYCTEHRIEKLPGPRDWVQILQDQIKLARRRLKRGTDTEWAPLSLSTSVVVFYIAFSRQLLCAFSLP</sequence>
<reference evidence="3" key="1">
    <citation type="submission" date="2025-08" db="UniProtKB">
        <authorList>
            <consortium name="Ensembl"/>
        </authorList>
    </citation>
    <scope>IDENTIFICATION</scope>
</reference>